<evidence type="ECO:0000256" key="5">
    <source>
        <dbReference type="ARBA" id="ARBA00022516"/>
    </source>
</evidence>
<keyword evidence="9" id="KW-0012">Acyltransferase</keyword>
<dbReference type="InterPro" id="IPR009721">
    <property type="entry name" value="O-acyltransferase_WSD1_C"/>
</dbReference>
<comment type="pathway">
    <text evidence="2">Lipid metabolism.</text>
</comment>
<evidence type="ECO:0000259" key="12">
    <source>
        <dbReference type="Pfam" id="PF03007"/>
    </source>
</evidence>
<comment type="caution">
    <text evidence="14">The sequence shown here is derived from an EMBL/GenBank/DDBJ whole genome shotgun (WGS) entry which is preliminary data.</text>
</comment>
<dbReference type="InterPro" id="IPR045034">
    <property type="entry name" value="O-acyltransferase_WSD1-like"/>
</dbReference>
<dbReference type="Gene3D" id="3.30.559.30">
    <property type="entry name" value="Nonribosomal peptide synthetase, condensation domain"/>
    <property type="match status" value="1"/>
</dbReference>
<comment type="catalytic activity">
    <reaction evidence="10">
        <text>an acyl-CoA + a 1,2-diacyl-sn-glycerol = a triacyl-sn-glycerol + CoA</text>
        <dbReference type="Rhea" id="RHEA:10868"/>
        <dbReference type="ChEBI" id="CHEBI:17815"/>
        <dbReference type="ChEBI" id="CHEBI:57287"/>
        <dbReference type="ChEBI" id="CHEBI:58342"/>
        <dbReference type="ChEBI" id="CHEBI:64615"/>
        <dbReference type="EC" id="2.3.1.20"/>
    </reaction>
</comment>
<evidence type="ECO:0000313" key="14">
    <source>
        <dbReference type="EMBL" id="GAA4397398.1"/>
    </source>
</evidence>
<proteinExistence type="inferred from homology"/>
<gene>
    <name evidence="14" type="ORF">GCM10023168_02300</name>
</gene>
<dbReference type="RefSeq" id="WP_345201357.1">
    <property type="nucleotide sequence ID" value="NZ_BAABGM010000001.1"/>
</dbReference>
<sequence length="471" mass="48463">MATPGTPRVDRAGADDVLQLAVDRGGRVPMVIGALLVLDPRSRPAVDVVRSVVLRRVASVPRLGQRLVRTPPGAGRAVWLRVGADAVAACVDSVVVEEGAGHSRDGSAAGPGGGGAPRALLDALADLALTRLPGDRPLWRARLLVAPDGGVSAIALVAHHVLADGMGGLAVLGALADPPGAASRRGDRPSASGWAGPGSGPERLPTWGVLARDAWAGRLRSLRRSGSSGRYLGGGMHELGLRRPHLADRCSLLGATGDRRRIEVATVDLEAVRTASRAAGATVNDAVVTAVTGALVALLARRGERVGELVVSVPVSRRRQDDAAALGNETGVVPVRVPALPDRGRRLAALVDQQDRVRAPGRGGSAAVLTPAFRALAAVGAFQVFIDHQRLVHTFVTNVRGPAERLRVAGTEVTAVVPVALNPGNVAVSFDVLSYAGTLGVSLVCDPGLLPESAWLAERIGAELEAFRPGG</sequence>
<reference evidence="15" key="1">
    <citation type="journal article" date="2019" name="Int. J. Syst. Evol. Microbiol.">
        <title>The Global Catalogue of Microorganisms (GCM) 10K type strain sequencing project: providing services to taxonomists for standard genome sequencing and annotation.</title>
        <authorList>
            <consortium name="The Broad Institute Genomics Platform"/>
            <consortium name="The Broad Institute Genome Sequencing Center for Infectious Disease"/>
            <person name="Wu L."/>
            <person name="Ma J."/>
        </authorList>
    </citation>
    <scope>NUCLEOTIDE SEQUENCE [LARGE SCALE GENOMIC DNA]</scope>
    <source>
        <strain evidence="15">JCM 17809</strain>
    </source>
</reference>
<dbReference type="EMBL" id="BAABGM010000001">
    <property type="protein sequence ID" value="GAA4397398.1"/>
    <property type="molecule type" value="Genomic_DNA"/>
</dbReference>
<comment type="pathway">
    <text evidence="1">Glycerolipid metabolism; triacylglycerol biosynthesis.</text>
</comment>
<keyword evidence="15" id="KW-1185">Reference proteome</keyword>
<dbReference type="PANTHER" id="PTHR31650">
    <property type="entry name" value="O-ACYLTRANSFERASE (WSD1-LIKE) FAMILY PROTEIN"/>
    <property type="match status" value="1"/>
</dbReference>
<evidence type="ECO:0000256" key="3">
    <source>
        <dbReference type="ARBA" id="ARBA00009587"/>
    </source>
</evidence>
<keyword evidence="8" id="KW-0443">Lipid metabolism</keyword>
<organism evidence="14 15">
    <name type="scientific">Fodinibacter luteus</name>
    <dbReference type="NCBI Taxonomy" id="552064"/>
    <lineage>
        <taxon>Bacteria</taxon>
        <taxon>Bacillati</taxon>
        <taxon>Actinomycetota</taxon>
        <taxon>Actinomycetes</taxon>
        <taxon>Micrococcales</taxon>
        <taxon>Intrasporangiaceae</taxon>
        <taxon>Fodinibacter (ex Wang et al. 2009)</taxon>
    </lineage>
</organism>
<dbReference type="EC" id="2.3.1.20" evidence="4"/>
<evidence type="ECO:0000256" key="8">
    <source>
        <dbReference type="ARBA" id="ARBA00023098"/>
    </source>
</evidence>
<evidence type="ECO:0000256" key="7">
    <source>
        <dbReference type="ARBA" id="ARBA00022798"/>
    </source>
</evidence>
<feature type="region of interest" description="Disordered" evidence="11">
    <location>
        <begin position="179"/>
        <end position="202"/>
    </location>
</feature>
<name>A0ABP8JWY5_9MICO</name>
<keyword evidence="6" id="KW-0808">Transferase</keyword>
<comment type="similarity">
    <text evidence="3">Belongs to the long-chain O-acyltransferase family.</text>
</comment>
<dbReference type="InterPro" id="IPR004255">
    <property type="entry name" value="O-acyltransferase_WSD1_N"/>
</dbReference>
<protein>
    <recommendedName>
        <fullName evidence="4">diacylglycerol O-acyltransferase</fullName>
        <ecNumber evidence="4">2.3.1.20</ecNumber>
    </recommendedName>
</protein>
<keyword evidence="7" id="KW-0319">Glycerol metabolism</keyword>
<feature type="domain" description="O-acyltransferase WSD1-like N-terminal" evidence="12">
    <location>
        <begin position="115"/>
        <end position="287"/>
    </location>
</feature>
<dbReference type="SUPFAM" id="SSF52777">
    <property type="entry name" value="CoA-dependent acyltransferases"/>
    <property type="match status" value="2"/>
</dbReference>
<accession>A0ABP8JWY5</accession>
<feature type="domain" description="O-acyltransferase WSD1 C-terminal" evidence="13">
    <location>
        <begin position="327"/>
        <end position="466"/>
    </location>
</feature>
<keyword evidence="5" id="KW-0444">Lipid biosynthesis</keyword>
<evidence type="ECO:0000256" key="10">
    <source>
        <dbReference type="ARBA" id="ARBA00048109"/>
    </source>
</evidence>
<evidence type="ECO:0000259" key="13">
    <source>
        <dbReference type="Pfam" id="PF06974"/>
    </source>
</evidence>
<dbReference type="Pfam" id="PF03007">
    <property type="entry name" value="WS_DGAT_cat"/>
    <property type="match status" value="1"/>
</dbReference>
<dbReference type="Proteomes" id="UP001500945">
    <property type="component" value="Unassembled WGS sequence"/>
</dbReference>
<evidence type="ECO:0000313" key="15">
    <source>
        <dbReference type="Proteomes" id="UP001500945"/>
    </source>
</evidence>
<dbReference type="PANTHER" id="PTHR31650:SF1">
    <property type="entry name" value="WAX ESTER SYNTHASE_DIACYLGLYCEROL ACYLTRANSFERASE 4-RELATED"/>
    <property type="match status" value="1"/>
</dbReference>
<evidence type="ECO:0000256" key="1">
    <source>
        <dbReference type="ARBA" id="ARBA00004771"/>
    </source>
</evidence>
<evidence type="ECO:0000256" key="11">
    <source>
        <dbReference type="SAM" id="MobiDB-lite"/>
    </source>
</evidence>
<dbReference type="Pfam" id="PF06974">
    <property type="entry name" value="WS_DGAT_C"/>
    <property type="match status" value="1"/>
</dbReference>
<evidence type="ECO:0000256" key="9">
    <source>
        <dbReference type="ARBA" id="ARBA00023315"/>
    </source>
</evidence>
<evidence type="ECO:0000256" key="6">
    <source>
        <dbReference type="ARBA" id="ARBA00022679"/>
    </source>
</evidence>
<evidence type="ECO:0000256" key="4">
    <source>
        <dbReference type="ARBA" id="ARBA00013244"/>
    </source>
</evidence>
<evidence type="ECO:0000256" key="2">
    <source>
        <dbReference type="ARBA" id="ARBA00005189"/>
    </source>
</evidence>